<dbReference type="AlphaFoldDB" id="A0A9J5WF35"/>
<accession>A0A9J5WF35</accession>
<protein>
    <submittedName>
        <fullName evidence="1">Uncharacterized protein</fullName>
    </submittedName>
</protein>
<sequence>MGREMCFECLQRRIQSDFSDQLIFCYGVSNSPLPFGSTAIVQALSSNGEGLPQFMLTYMPLCKDSCLANYIDQHYLEDLEARTNSGSGCAVPVAIDQVKTEVSVGLSSDKTSSLETRSSECEDLQSGGRHKSLYGLGCQNVTCNFSGTFSCFRTLPALAPVAQIGISSSSLVEGIVSEFLSGSLEDHILNSLTLMIEGKRSGLESVNFLSLVGIPSFGKINFLAA</sequence>
<name>A0A9J5WF35_SOLCO</name>
<evidence type="ECO:0000313" key="2">
    <source>
        <dbReference type="Proteomes" id="UP000824120"/>
    </source>
</evidence>
<evidence type="ECO:0000313" key="1">
    <source>
        <dbReference type="EMBL" id="KAG5573951.1"/>
    </source>
</evidence>
<reference evidence="1 2" key="1">
    <citation type="submission" date="2020-09" db="EMBL/GenBank/DDBJ databases">
        <title>De no assembly of potato wild relative species, Solanum commersonii.</title>
        <authorList>
            <person name="Cho K."/>
        </authorList>
    </citation>
    <scope>NUCLEOTIDE SEQUENCE [LARGE SCALE GENOMIC DNA]</scope>
    <source>
        <strain evidence="1">LZ3.2</strain>
        <tissue evidence="1">Leaf</tissue>
    </source>
</reference>
<keyword evidence="2" id="KW-1185">Reference proteome</keyword>
<proteinExistence type="predicted"/>
<organism evidence="1 2">
    <name type="scientific">Solanum commersonii</name>
    <name type="common">Commerson's wild potato</name>
    <name type="synonym">Commerson's nightshade</name>
    <dbReference type="NCBI Taxonomy" id="4109"/>
    <lineage>
        <taxon>Eukaryota</taxon>
        <taxon>Viridiplantae</taxon>
        <taxon>Streptophyta</taxon>
        <taxon>Embryophyta</taxon>
        <taxon>Tracheophyta</taxon>
        <taxon>Spermatophyta</taxon>
        <taxon>Magnoliopsida</taxon>
        <taxon>eudicotyledons</taxon>
        <taxon>Gunneridae</taxon>
        <taxon>Pentapetalae</taxon>
        <taxon>asterids</taxon>
        <taxon>lamiids</taxon>
        <taxon>Solanales</taxon>
        <taxon>Solanaceae</taxon>
        <taxon>Solanoideae</taxon>
        <taxon>Solaneae</taxon>
        <taxon>Solanum</taxon>
    </lineage>
</organism>
<gene>
    <name evidence="1" type="ORF">H5410_063717</name>
</gene>
<dbReference type="EMBL" id="JACXVP010000012">
    <property type="protein sequence ID" value="KAG5573951.1"/>
    <property type="molecule type" value="Genomic_DNA"/>
</dbReference>
<dbReference type="Proteomes" id="UP000824120">
    <property type="component" value="Chromosome 12"/>
</dbReference>
<dbReference type="PANTHER" id="PTHR46866">
    <property type="entry name" value="GH12955P"/>
    <property type="match status" value="1"/>
</dbReference>
<comment type="caution">
    <text evidence="1">The sequence shown here is derived from an EMBL/GenBank/DDBJ whole genome shotgun (WGS) entry which is preliminary data.</text>
</comment>
<dbReference type="PANTHER" id="PTHR46866:SF1">
    <property type="entry name" value="GH12955P"/>
    <property type="match status" value="1"/>
</dbReference>
<dbReference type="OrthoDB" id="29306at2759"/>